<name>A0A9D6L9P7_UNCEI</name>
<dbReference type="GO" id="GO:1990281">
    <property type="term" value="C:efflux pump complex"/>
    <property type="evidence" value="ECO:0007669"/>
    <property type="project" value="TreeGrafter"/>
</dbReference>
<evidence type="ECO:0000256" key="3">
    <source>
        <dbReference type="ARBA" id="ARBA00022448"/>
    </source>
</evidence>
<keyword evidence="3" id="KW-0813">Transport</keyword>
<comment type="similarity">
    <text evidence="2">Belongs to the outer membrane factor (OMF) (TC 1.B.17) family.</text>
</comment>
<dbReference type="GO" id="GO:0015562">
    <property type="term" value="F:efflux transmembrane transporter activity"/>
    <property type="evidence" value="ECO:0007669"/>
    <property type="project" value="InterPro"/>
</dbReference>
<evidence type="ECO:0000256" key="7">
    <source>
        <dbReference type="ARBA" id="ARBA00023237"/>
    </source>
</evidence>
<dbReference type="InterPro" id="IPR003423">
    <property type="entry name" value="OMP_efflux"/>
</dbReference>
<evidence type="ECO:0000313" key="10">
    <source>
        <dbReference type="Proteomes" id="UP000807850"/>
    </source>
</evidence>
<dbReference type="Proteomes" id="UP000807850">
    <property type="component" value="Unassembled WGS sequence"/>
</dbReference>
<keyword evidence="5" id="KW-0812">Transmembrane</keyword>
<evidence type="ECO:0000313" key="9">
    <source>
        <dbReference type="EMBL" id="MBI3539575.1"/>
    </source>
</evidence>
<dbReference type="GO" id="GO:0009279">
    <property type="term" value="C:cell outer membrane"/>
    <property type="evidence" value="ECO:0007669"/>
    <property type="project" value="UniProtKB-SubCell"/>
</dbReference>
<keyword evidence="8" id="KW-0732">Signal</keyword>
<keyword evidence="6" id="KW-0472">Membrane</keyword>
<dbReference type="Gene3D" id="1.20.1600.10">
    <property type="entry name" value="Outer membrane efflux proteins (OEP)"/>
    <property type="match status" value="1"/>
</dbReference>
<gene>
    <name evidence="9" type="ORF">HY076_04825</name>
</gene>
<sequence length="458" mass="47814">MSTKALWRVGAVLALAVTLGARTAAAAPLTADGAVKVALQKSTEMLNAEAGVIQAKASLTGAYGGLLPTFSVGAGRSDGRTNGSFGQSAVSFLPNGDPFLATGSRFNSSATTLSGSWSILSLGSWAQRSAASHGMRSAQFTRQATRNDVALATRRQFYGVVQAIKLAEVATGALKRSRDDERRVNAMFQVGSVSKSDLLKAQVATAQAELDSITADHAIIDQRIALAEQMGVIEPELGAVDTVLVATPASYDEAAILSEASRGRPDLVAAEGSLRSARASVAAARLARLPFVSATGSASFNSRQFSTVSGTDLKLGQALALQLPASGSNSSWRTTVSVSWDLFDLAGIDARIGSSRAGEIRAQAAYDALKRNLASEVHQSLLAYNEALAQNNVAQRGLESATENLKLTQEKYNVGSATILELIDAQVQLQTAQSNVVKALAAIRVAEAQVNRVRGHGE</sequence>
<feature type="chain" id="PRO_5039566608" evidence="8">
    <location>
        <begin position="27"/>
        <end position="458"/>
    </location>
</feature>
<dbReference type="GO" id="GO:0015288">
    <property type="term" value="F:porin activity"/>
    <property type="evidence" value="ECO:0007669"/>
    <property type="project" value="TreeGrafter"/>
</dbReference>
<dbReference type="InterPro" id="IPR051906">
    <property type="entry name" value="TolC-like"/>
</dbReference>
<proteinExistence type="inferred from homology"/>
<feature type="signal peptide" evidence="8">
    <location>
        <begin position="1"/>
        <end position="26"/>
    </location>
</feature>
<dbReference type="SUPFAM" id="SSF56954">
    <property type="entry name" value="Outer membrane efflux proteins (OEP)"/>
    <property type="match status" value="1"/>
</dbReference>
<reference evidence="9" key="1">
    <citation type="submission" date="2020-07" db="EMBL/GenBank/DDBJ databases">
        <title>Huge and variable diversity of episymbiotic CPR bacteria and DPANN archaea in groundwater ecosystems.</title>
        <authorList>
            <person name="He C.Y."/>
            <person name="Keren R."/>
            <person name="Whittaker M."/>
            <person name="Farag I.F."/>
            <person name="Doudna J."/>
            <person name="Cate J.H.D."/>
            <person name="Banfield J.F."/>
        </authorList>
    </citation>
    <scope>NUCLEOTIDE SEQUENCE</scope>
    <source>
        <strain evidence="9">NC_groundwater_928_Pr1_S-0.2um_72_17</strain>
    </source>
</reference>
<protein>
    <submittedName>
        <fullName evidence="9">TolC family protein</fullName>
    </submittedName>
</protein>
<comment type="caution">
    <text evidence="9">The sequence shown here is derived from an EMBL/GenBank/DDBJ whole genome shotgun (WGS) entry which is preliminary data.</text>
</comment>
<dbReference type="PANTHER" id="PTHR30026">
    <property type="entry name" value="OUTER MEMBRANE PROTEIN TOLC"/>
    <property type="match status" value="1"/>
</dbReference>
<dbReference type="Pfam" id="PF02321">
    <property type="entry name" value="OEP"/>
    <property type="match status" value="2"/>
</dbReference>
<dbReference type="AlphaFoldDB" id="A0A9D6L9P7"/>
<evidence type="ECO:0000256" key="2">
    <source>
        <dbReference type="ARBA" id="ARBA00007613"/>
    </source>
</evidence>
<accession>A0A9D6L9P7</accession>
<dbReference type="EMBL" id="JACQAY010000151">
    <property type="protein sequence ID" value="MBI3539575.1"/>
    <property type="molecule type" value="Genomic_DNA"/>
</dbReference>
<organism evidence="9 10">
    <name type="scientific">Eiseniibacteriota bacterium</name>
    <dbReference type="NCBI Taxonomy" id="2212470"/>
    <lineage>
        <taxon>Bacteria</taxon>
        <taxon>Candidatus Eiseniibacteriota</taxon>
    </lineage>
</organism>
<evidence type="ECO:0000256" key="5">
    <source>
        <dbReference type="ARBA" id="ARBA00022692"/>
    </source>
</evidence>
<evidence type="ECO:0000256" key="6">
    <source>
        <dbReference type="ARBA" id="ARBA00023136"/>
    </source>
</evidence>
<keyword evidence="4" id="KW-1134">Transmembrane beta strand</keyword>
<keyword evidence="7" id="KW-0998">Cell outer membrane</keyword>
<evidence type="ECO:0000256" key="1">
    <source>
        <dbReference type="ARBA" id="ARBA00004442"/>
    </source>
</evidence>
<dbReference type="PANTHER" id="PTHR30026:SF20">
    <property type="entry name" value="OUTER MEMBRANE PROTEIN TOLC"/>
    <property type="match status" value="1"/>
</dbReference>
<evidence type="ECO:0000256" key="4">
    <source>
        <dbReference type="ARBA" id="ARBA00022452"/>
    </source>
</evidence>
<evidence type="ECO:0000256" key="8">
    <source>
        <dbReference type="SAM" id="SignalP"/>
    </source>
</evidence>
<comment type="subcellular location">
    <subcellularLocation>
        <location evidence="1">Cell outer membrane</location>
    </subcellularLocation>
</comment>